<protein>
    <submittedName>
        <fullName evidence="1">Uncharacterized protein</fullName>
    </submittedName>
</protein>
<name>A0ACC3DVH7_9PEZI</name>
<proteinExistence type="predicted"/>
<dbReference type="Proteomes" id="UP001186974">
    <property type="component" value="Unassembled WGS sequence"/>
</dbReference>
<accession>A0ACC3DVH7</accession>
<keyword evidence="2" id="KW-1185">Reference proteome</keyword>
<gene>
    <name evidence="1" type="ORF">LTS18_014205</name>
</gene>
<evidence type="ECO:0000313" key="2">
    <source>
        <dbReference type="Proteomes" id="UP001186974"/>
    </source>
</evidence>
<reference evidence="1" key="1">
    <citation type="submission" date="2024-09" db="EMBL/GenBank/DDBJ databases">
        <title>Black Yeasts Isolated from many extreme environments.</title>
        <authorList>
            <person name="Coleine C."/>
            <person name="Stajich J.E."/>
            <person name="Selbmann L."/>
        </authorList>
    </citation>
    <scope>NUCLEOTIDE SEQUENCE</scope>
    <source>
        <strain evidence="1">CCFEE 5737</strain>
    </source>
</reference>
<evidence type="ECO:0000313" key="1">
    <source>
        <dbReference type="EMBL" id="KAK3080680.1"/>
    </source>
</evidence>
<comment type="caution">
    <text evidence="1">The sequence shown here is derived from an EMBL/GenBank/DDBJ whole genome shotgun (WGS) entry which is preliminary data.</text>
</comment>
<feature type="non-terminal residue" evidence="1">
    <location>
        <position position="138"/>
    </location>
</feature>
<organism evidence="1 2">
    <name type="scientific">Coniosporium uncinatum</name>
    <dbReference type="NCBI Taxonomy" id="93489"/>
    <lineage>
        <taxon>Eukaryota</taxon>
        <taxon>Fungi</taxon>
        <taxon>Dikarya</taxon>
        <taxon>Ascomycota</taxon>
        <taxon>Pezizomycotina</taxon>
        <taxon>Dothideomycetes</taxon>
        <taxon>Dothideomycetes incertae sedis</taxon>
        <taxon>Coniosporium</taxon>
    </lineage>
</organism>
<dbReference type="EMBL" id="JAWDJW010000450">
    <property type="protein sequence ID" value="KAK3080680.1"/>
    <property type="molecule type" value="Genomic_DNA"/>
</dbReference>
<sequence>MGALDTLLRIASLCLTSIGSRLLAMAGLWASLVWFVDSELSRAFLSIVMLFLVVYTVAYALPYFEMKREAHRPGAIPAQMPGFLDETVIESVTLEFHEQQMKEKDDASSRLREQLHEAEKAAELAKHSFPPARPPPAR</sequence>